<dbReference type="Pfam" id="PF01381">
    <property type="entry name" value="HTH_3"/>
    <property type="match status" value="1"/>
</dbReference>
<dbReference type="CDD" id="cd00093">
    <property type="entry name" value="HTH_XRE"/>
    <property type="match status" value="1"/>
</dbReference>
<comment type="caution">
    <text evidence="2">The sequence shown here is derived from an EMBL/GenBank/DDBJ whole genome shotgun (WGS) entry which is preliminary data.</text>
</comment>
<dbReference type="SMART" id="SM00530">
    <property type="entry name" value="HTH_XRE"/>
    <property type="match status" value="1"/>
</dbReference>
<name>A0ABT7U2K9_9BACE</name>
<dbReference type="PROSITE" id="PS50943">
    <property type="entry name" value="HTH_CROC1"/>
    <property type="match status" value="1"/>
</dbReference>
<dbReference type="InterPro" id="IPR024269">
    <property type="entry name" value="DUF3791"/>
</dbReference>
<keyword evidence="3" id="KW-1185">Reference proteome</keyword>
<proteinExistence type="predicted"/>
<evidence type="ECO:0000259" key="1">
    <source>
        <dbReference type="PROSITE" id="PS50943"/>
    </source>
</evidence>
<dbReference type="EMBL" id="JAUDCF010000003">
    <property type="protein sequence ID" value="MDM8144761.1"/>
    <property type="molecule type" value="Genomic_DNA"/>
</dbReference>
<feature type="domain" description="HTH cro/C1-type" evidence="1">
    <location>
        <begin position="12"/>
        <end position="65"/>
    </location>
</feature>
<evidence type="ECO:0000313" key="2">
    <source>
        <dbReference type="EMBL" id="MDM8144761.1"/>
    </source>
</evidence>
<accession>A0ABT7U2K9</accession>
<dbReference type="Proteomes" id="UP001228403">
    <property type="component" value="Unassembled WGS sequence"/>
</dbReference>
<reference evidence="2 3" key="1">
    <citation type="submission" date="2023-06" db="EMBL/GenBank/DDBJ databases">
        <authorList>
            <person name="Zeman M."/>
            <person name="Kubasova T."/>
            <person name="Jahodarova E."/>
            <person name="Nykrynova M."/>
            <person name="Rychlik I."/>
        </authorList>
    </citation>
    <scope>NUCLEOTIDE SEQUENCE [LARGE SCALE GENOMIC DNA]</scope>
    <source>
        <strain evidence="2 3">ET4</strain>
    </source>
</reference>
<reference evidence="3" key="2">
    <citation type="submission" date="2023-07" db="EMBL/GenBank/DDBJ databases">
        <title>Identification and characterization of horizontal gene transfer across gut microbiota members of farm animals based on homology search.</title>
        <authorList>
            <person name="Schwarzerova J."/>
            <person name="Nykrynova M."/>
            <person name="Jureckova K."/>
            <person name="Cejkova D."/>
            <person name="Rychlik I."/>
        </authorList>
    </citation>
    <scope>NUCLEOTIDE SEQUENCE [LARGE SCALE GENOMIC DNA]</scope>
    <source>
        <strain evidence="3">ET4</strain>
    </source>
</reference>
<dbReference type="InterPro" id="IPR001387">
    <property type="entry name" value="Cro/C1-type_HTH"/>
</dbReference>
<evidence type="ECO:0000313" key="3">
    <source>
        <dbReference type="Proteomes" id="UP001228403"/>
    </source>
</evidence>
<dbReference type="InterPro" id="IPR010982">
    <property type="entry name" value="Lambda_DNA-bd_dom_sf"/>
</dbReference>
<dbReference type="SUPFAM" id="SSF47413">
    <property type="entry name" value="lambda repressor-like DNA-binding domains"/>
    <property type="match status" value="1"/>
</dbReference>
<gene>
    <name evidence="2" type="ORF">QUW02_02260</name>
</gene>
<organism evidence="2 3">
    <name type="scientific">Bacteroides eggerthii</name>
    <dbReference type="NCBI Taxonomy" id="28111"/>
    <lineage>
        <taxon>Bacteria</taxon>
        <taxon>Pseudomonadati</taxon>
        <taxon>Bacteroidota</taxon>
        <taxon>Bacteroidia</taxon>
        <taxon>Bacteroidales</taxon>
        <taxon>Bacteroidaceae</taxon>
        <taxon>Bacteroides</taxon>
    </lineage>
</organism>
<dbReference type="Pfam" id="PF12668">
    <property type="entry name" value="DUF3791"/>
    <property type="match status" value="1"/>
</dbReference>
<sequence length="142" mass="15751">MTNRLENIGSIIRNERIRKRLTQEELGERVGVGKAQISKIESGKGLTIKTVTKVLDALGISASVVLKNEPEIDKNVIAYIVATISEFAKSHHLSVREASNYLIRFKGIDFLTEHYDAEHLLSFDDSVQDLTQVCLNNGGGIQ</sequence>
<dbReference type="Gene3D" id="1.10.260.40">
    <property type="entry name" value="lambda repressor-like DNA-binding domains"/>
    <property type="match status" value="1"/>
</dbReference>
<protein>
    <submittedName>
        <fullName evidence="2">DUF3791 domain-containing protein</fullName>
    </submittedName>
</protein>